<dbReference type="AlphaFoldDB" id="A0A0L6JJL8"/>
<dbReference type="Proteomes" id="UP000036923">
    <property type="component" value="Unassembled WGS sequence"/>
</dbReference>
<organism evidence="1 2">
    <name type="scientific">Pseudobacteroides cellulosolvens ATCC 35603 = DSM 2933</name>
    <dbReference type="NCBI Taxonomy" id="398512"/>
    <lineage>
        <taxon>Bacteria</taxon>
        <taxon>Bacillati</taxon>
        <taxon>Bacillota</taxon>
        <taxon>Clostridia</taxon>
        <taxon>Eubacteriales</taxon>
        <taxon>Oscillospiraceae</taxon>
        <taxon>Pseudobacteroides</taxon>
    </lineage>
</organism>
<protein>
    <submittedName>
        <fullName evidence="1">Uncharacterized protein</fullName>
    </submittedName>
</protein>
<gene>
    <name evidence="1" type="ORF">Bccel_1148</name>
</gene>
<sequence length="37" mass="4257">MHFADITIDGNSLYQEFKQYDFISTLGWGTEESQNAV</sequence>
<comment type="caution">
    <text evidence="1">The sequence shown here is derived from an EMBL/GenBank/DDBJ whole genome shotgun (WGS) entry which is preliminary data.</text>
</comment>
<dbReference type="STRING" id="398512.Bccel_1148"/>
<evidence type="ECO:0000313" key="1">
    <source>
        <dbReference type="EMBL" id="KNY25888.1"/>
    </source>
</evidence>
<name>A0A0L6JJL8_9FIRM</name>
<accession>A0A0L6JJL8</accession>
<keyword evidence="2" id="KW-1185">Reference proteome</keyword>
<proteinExistence type="predicted"/>
<dbReference type="EMBL" id="LGTC01000001">
    <property type="protein sequence ID" value="KNY25888.1"/>
    <property type="molecule type" value="Genomic_DNA"/>
</dbReference>
<evidence type="ECO:0000313" key="2">
    <source>
        <dbReference type="Proteomes" id="UP000036923"/>
    </source>
</evidence>
<reference evidence="2" key="1">
    <citation type="submission" date="2015-07" db="EMBL/GenBank/DDBJ databases">
        <title>Near-Complete Genome Sequence of the Cellulolytic Bacterium Bacteroides (Pseudobacteroides) cellulosolvens ATCC 35603.</title>
        <authorList>
            <person name="Dassa B."/>
            <person name="Utturkar S.M."/>
            <person name="Klingeman D.M."/>
            <person name="Hurt R.A."/>
            <person name="Keller M."/>
            <person name="Xu J."/>
            <person name="Reddy Y.H.K."/>
            <person name="Borovok I."/>
            <person name="Grinberg I.R."/>
            <person name="Lamed R."/>
            <person name="Zhivin O."/>
            <person name="Bayer E.A."/>
            <person name="Brown S.D."/>
        </authorList>
    </citation>
    <scope>NUCLEOTIDE SEQUENCE [LARGE SCALE GENOMIC DNA]</scope>
    <source>
        <strain evidence="2">DSM 2933</strain>
    </source>
</reference>